<accession>A0A849H8P7</accession>
<evidence type="ECO:0000313" key="5">
    <source>
        <dbReference type="Proteomes" id="UP000588586"/>
    </source>
</evidence>
<dbReference type="EMBL" id="JABEPQ010000002">
    <property type="protein sequence ID" value="NNM46106.1"/>
    <property type="molecule type" value="Genomic_DNA"/>
</dbReference>
<dbReference type="InterPro" id="IPR036457">
    <property type="entry name" value="PPM-type-like_dom_sf"/>
</dbReference>
<proteinExistence type="predicted"/>
<comment type="caution">
    <text evidence="4">The sequence shown here is derived from an EMBL/GenBank/DDBJ whole genome shotgun (WGS) entry which is preliminary data.</text>
</comment>
<dbReference type="RefSeq" id="WP_171243253.1">
    <property type="nucleotide sequence ID" value="NZ_JABEPQ010000002.1"/>
</dbReference>
<dbReference type="InterPro" id="IPR001932">
    <property type="entry name" value="PPM-type_phosphatase-like_dom"/>
</dbReference>
<evidence type="ECO:0000256" key="1">
    <source>
        <dbReference type="ARBA" id="ARBA00022801"/>
    </source>
</evidence>
<feature type="domain" description="PPM-type phosphatase" evidence="3">
    <location>
        <begin position="156"/>
        <end position="366"/>
    </location>
</feature>
<keyword evidence="2" id="KW-0472">Membrane</keyword>
<feature type="transmembrane region" description="Helical" evidence="2">
    <location>
        <begin position="59"/>
        <end position="88"/>
    </location>
</feature>
<name>A0A849H8P7_9MICO</name>
<dbReference type="PANTHER" id="PTHR43156">
    <property type="entry name" value="STAGE II SPORULATION PROTEIN E-RELATED"/>
    <property type="match status" value="1"/>
</dbReference>
<keyword evidence="2" id="KW-1133">Transmembrane helix</keyword>
<organism evidence="4 5">
    <name type="scientific">Knoellia koreensis</name>
    <dbReference type="NCBI Taxonomy" id="2730921"/>
    <lineage>
        <taxon>Bacteria</taxon>
        <taxon>Bacillati</taxon>
        <taxon>Actinomycetota</taxon>
        <taxon>Actinomycetes</taxon>
        <taxon>Micrococcales</taxon>
        <taxon>Intrasporangiaceae</taxon>
        <taxon>Knoellia</taxon>
    </lineage>
</organism>
<feature type="transmembrane region" description="Helical" evidence="2">
    <location>
        <begin position="100"/>
        <end position="121"/>
    </location>
</feature>
<feature type="transmembrane region" description="Helical" evidence="2">
    <location>
        <begin position="33"/>
        <end position="53"/>
    </location>
</feature>
<dbReference type="Proteomes" id="UP000588586">
    <property type="component" value="Unassembled WGS sequence"/>
</dbReference>
<evidence type="ECO:0000256" key="2">
    <source>
        <dbReference type="SAM" id="Phobius"/>
    </source>
</evidence>
<evidence type="ECO:0000313" key="4">
    <source>
        <dbReference type="EMBL" id="NNM46106.1"/>
    </source>
</evidence>
<dbReference type="Pfam" id="PF07228">
    <property type="entry name" value="SpoIIE"/>
    <property type="match status" value="1"/>
</dbReference>
<protein>
    <submittedName>
        <fullName evidence="4">Serine/threonine-protein phosphatase</fullName>
    </submittedName>
</protein>
<gene>
    <name evidence="4" type="ORF">HJG52_08805</name>
</gene>
<dbReference type="GO" id="GO:0016791">
    <property type="term" value="F:phosphatase activity"/>
    <property type="evidence" value="ECO:0007669"/>
    <property type="project" value="TreeGrafter"/>
</dbReference>
<evidence type="ECO:0000259" key="3">
    <source>
        <dbReference type="SMART" id="SM00331"/>
    </source>
</evidence>
<dbReference type="SUPFAM" id="SSF81606">
    <property type="entry name" value="PP2C-like"/>
    <property type="match status" value="1"/>
</dbReference>
<dbReference type="Gene3D" id="3.60.40.10">
    <property type="entry name" value="PPM-type phosphatase domain"/>
    <property type="match status" value="1"/>
</dbReference>
<dbReference type="InterPro" id="IPR052016">
    <property type="entry name" value="Bact_Sigma-Reg"/>
</dbReference>
<keyword evidence="5" id="KW-1185">Reference proteome</keyword>
<reference evidence="4 5" key="1">
    <citation type="submission" date="2020-04" db="EMBL/GenBank/DDBJ databases">
        <title>Knoellia sp. isolate from air conditioner.</title>
        <authorList>
            <person name="Chea S."/>
            <person name="Kim D.-U."/>
        </authorList>
    </citation>
    <scope>NUCLEOTIDE SEQUENCE [LARGE SCALE GENOMIC DNA]</scope>
    <source>
        <strain evidence="4 5">DB2414S</strain>
    </source>
</reference>
<dbReference type="SMART" id="SM00331">
    <property type="entry name" value="PP2C_SIG"/>
    <property type="match status" value="1"/>
</dbReference>
<dbReference type="PANTHER" id="PTHR43156:SF2">
    <property type="entry name" value="STAGE II SPORULATION PROTEIN E"/>
    <property type="match status" value="1"/>
</dbReference>
<keyword evidence="2" id="KW-0812">Transmembrane</keyword>
<dbReference type="AlphaFoldDB" id="A0A849H8P7"/>
<keyword evidence="1" id="KW-0378">Hydrolase</keyword>
<sequence>MDVDKTVLVRSSAVSGLSRLRGRYARWGNVQTFLLVLAAAGLLCWATLLWASVSFSSYLLLGVVAGLFLSPRLLVVADVAVLATAAVTMVSRMETQTAPATLWVAYGILVVTMVLMFWVAASRARLGVQGNLGETMLVDLRDRLRTQGELPELPPDWGAEQAVMSAYGDSFSGDFLVTSRTGDRLELALVDVSGKGIGAGTRSLLLSGAFGGLLGSMPVNDFLPAANSYLLRQAWDEGFATAAHAMINLATGEFSVGSAGHPPAVRFNAGSGRWEVLEGEEGPVLGVADGVPFPRLRGRLGRGDALLLYTDGVIEVRNRDLRDGIDRMLGTAEREISRGFVGMAAKMCAAARAGETDDRAAVLVWRR</sequence>